<dbReference type="GO" id="GO:0019464">
    <property type="term" value="P:glycine decarboxylation via glycine cleavage system"/>
    <property type="evidence" value="ECO:0007669"/>
    <property type="project" value="UniProtKB-UniRule"/>
</dbReference>
<dbReference type="GO" id="GO:0008168">
    <property type="term" value="F:methyltransferase activity"/>
    <property type="evidence" value="ECO:0007669"/>
    <property type="project" value="UniProtKB-KW"/>
</dbReference>
<keyword evidence="11" id="KW-0489">Methyltransferase</keyword>
<dbReference type="InterPro" id="IPR027266">
    <property type="entry name" value="TrmE/GcvT-like"/>
</dbReference>
<dbReference type="InterPro" id="IPR006222">
    <property type="entry name" value="GCVT_N"/>
</dbReference>
<evidence type="ECO:0000256" key="4">
    <source>
        <dbReference type="ARBA" id="ARBA00022679"/>
    </source>
</evidence>
<dbReference type="SUPFAM" id="SSF103025">
    <property type="entry name" value="Folate-binding domain"/>
    <property type="match status" value="1"/>
</dbReference>
<dbReference type="Pfam" id="PF01571">
    <property type="entry name" value="GCV_T"/>
    <property type="match status" value="1"/>
</dbReference>
<dbReference type="PANTHER" id="PTHR43757">
    <property type="entry name" value="AMINOMETHYLTRANSFERASE"/>
    <property type="match status" value="1"/>
</dbReference>
<evidence type="ECO:0000256" key="1">
    <source>
        <dbReference type="ARBA" id="ARBA00008609"/>
    </source>
</evidence>
<dbReference type="GO" id="GO:0004047">
    <property type="term" value="F:aminomethyltransferase activity"/>
    <property type="evidence" value="ECO:0007669"/>
    <property type="project" value="UniProtKB-UniRule"/>
</dbReference>
<dbReference type="PANTHER" id="PTHR43757:SF2">
    <property type="entry name" value="AMINOMETHYLTRANSFERASE, MITOCHONDRIAL"/>
    <property type="match status" value="1"/>
</dbReference>
<evidence type="ECO:0000256" key="2">
    <source>
        <dbReference type="ARBA" id="ARBA00012616"/>
    </source>
</evidence>
<gene>
    <name evidence="7 11" type="primary">gcvT</name>
    <name evidence="11" type="ORF">Ana3638_14160</name>
</gene>
<keyword evidence="4 7" id="KW-0808">Transferase</keyword>
<dbReference type="KEGG" id="anr:Ana3638_14160"/>
<dbReference type="FunFam" id="3.30.70.1400:FF:000001">
    <property type="entry name" value="Aminomethyltransferase"/>
    <property type="match status" value="1"/>
</dbReference>
<dbReference type="InterPro" id="IPR022903">
    <property type="entry name" value="GcvT_bac"/>
</dbReference>
<dbReference type="InterPro" id="IPR029043">
    <property type="entry name" value="GcvT/YgfZ_C"/>
</dbReference>
<comment type="subunit">
    <text evidence="7">The glycine cleavage system is composed of four proteins: P, T, L and H.</text>
</comment>
<evidence type="ECO:0000256" key="5">
    <source>
        <dbReference type="ARBA" id="ARBA00031395"/>
    </source>
</evidence>
<dbReference type="InterPro" id="IPR028896">
    <property type="entry name" value="GcvT/YgfZ/DmdA"/>
</dbReference>
<dbReference type="NCBIfam" id="NF001567">
    <property type="entry name" value="PRK00389.1"/>
    <property type="match status" value="1"/>
</dbReference>
<proteinExistence type="inferred from homology"/>
<evidence type="ECO:0000313" key="11">
    <source>
        <dbReference type="EMBL" id="QHQ61778.1"/>
    </source>
</evidence>
<evidence type="ECO:0000313" key="12">
    <source>
        <dbReference type="Proteomes" id="UP000464314"/>
    </source>
</evidence>
<dbReference type="Gene3D" id="3.30.70.1400">
    <property type="entry name" value="Aminomethyltransferase beta-barrel domains"/>
    <property type="match status" value="1"/>
</dbReference>
<evidence type="ECO:0000256" key="6">
    <source>
        <dbReference type="ARBA" id="ARBA00047665"/>
    </source>
</evidence>
<dbReference type="SUPFAM" id="SSF101790">
    <property type="entry name" value="Aminomethyltransferase beta-barrel domain"/>
    <property type="match status" value="1"/>
</dbReference>
<dbReference type="FunFam" id="4.10.1250.10:FF:000001">
    <property type="entry name" value="Aminomethyltransferase"/>
    <property type="match status" value="1"/>
</dbReference>
<keyword evidence="12" id="KW-1185">Reference proteome</keyword>
<feature type="domain" description="GCVT N-terminal" evidence="9">
    <location>
        <begin position="7"/>
        <end position="264"/>
    </location>
</feature>
<accession>A0A6P1TQS5</accession>
<dbReference type="InterPro" id="IPR013977">
    <property type="entry name" value="GcvT_C"/>
</dbReference>
<feature type="binding site" evidence="8">
    <location>
        <position position="197"/>
    </location>
    <ligand>
        <name>substrate</name>
    </ligand>
</feature>
<evidence type="ECO:0000259" key="10">
    <source>
        <dbReference type="Pfam" id="PF08669"/>
    </source>
</evidence>
<dbReference type="NCBIfam" id="TIGR00528">
    <property type="entry name" value="gcvT"/>
    <property type="match status" value="1"/>
</dbReference>
<comment type="catalytic activity">
    <reaction evidence="6 7">
        <text>N(6)-[(R)-S(8)-aminomethyldihydrolipoyl]-L-lysyl-[protein] + (6S)-5,6,7,8-tetrahydrofolate = N(6)-[(R)-dihydrolipoyl]-L-lysyl-[protein] + (6R)-5,10-methylene-5,6,7,8-tetrahydrofolate + NH4(+)</text>
        <dbReference type="Rhea" id="RHEA:16945"/>
        <dbReference type="Rhea" id="RHEA-COMP:10475"/>
        <dbReference type="Rhea" id="RHEA-COMP:10492"/>
        <dbReference type="ChEBI" id="CHEBI:15636"/>
        <dbReference type="ChEBI" id="CHEBI:28938"/>
        <dbReference type="ChEBI" id="CHEBI:57453"/>
        <dbReference type="ChEBI" id="CHEBI:83100"/>
        <dbReference type="ChEBI" id="CHEBI:83143"/>
        <dbReference type="EC" id="2.1.2.10"/>
    </reaction>
</comment>
<dbReference type="Proteomes" id="UP000464314">
    <property type="component" value="Chromosome"/>
</dbReference>
<dbReference type="GO" id="GO:0032259">
    <property type="term" value="P:methylation"/>
    <property type="evidence" value="ECO:0007669"/>
    <property type="project" value="UniProtKB-KW"/>
</dbReference>
<feature type="domain" description="Aminomethyltransferase C-terminal" evidence="10">
    <location>
        <begin position="281"/>
        <end position="359"/>
    </location>
</feature>
<dbReference type="InterPro" id="IPR006223">
    <property type="entry name" value="GcvT"/>
</dbReference>
<evidence type="ECO:0000256" key="8">
    <source>
        <dbReference type="PIRSR" id="PIRSR006487-1"/>
    </source>
</evidence>
<comment type="similarity">
    <text evidence="1 7">Belongs to the GcvT family.</text>
</comment>
<dbReference type="GO" id="GO:0008483">
    <property type="term" value="F:transaminase activity"/>
    <property type="evidence" value="ECO:0007669"/>
    <property type="project" value="UniProtKB-KW"/>
</dbReference>
<dbReference type="EC" id="2.1.2.10" evidence="2 7"/>
<dbReference type="FunFam" id="2.40.30.110:FF:000003">
    <property type="entry name" value="Aminomethyltransferase"/>
    <property type="match status" value="1"/>
</dbReference>
<evidence type="ECO:0000259" key="9">
    <source>
        <dbReference type="Pfam" id="PF01571"/>
    </source>
</evidence>
<keyword evidence="3 7" id="KW-0032">Aminotransferase</keyword>
<dbReference type="Gene3D" id="4.10.1250.10">
    <property type="entry name" value="Aminomethyltransferase fragment"/>
    <property type="match status" value="1"/>
</dbReference>
<comment type="function">
    <text evidence="7">The glycine cleavage system catalyzes the degradation of glycine.</text>
</comment>
<organism evidence="11 12">
    <name type="scientific">Anaerocolumna sedimenticola</name>
    <dbReference type="NCBI Taxonomy" id="2696063"/>
    <lineage>
        <taxon>Bacteria</taxon>
        <taxon>Bacillati</taxon>
        <taxon>Bacillota</taxon>
        <taxon>Clostridia</taxon>
        <taxon>Lachnospirales</taxon>
        <taxon>Lachnospiraceae</taxon>
        <taxon>Anaerocolumna</taxon>
    </lineage>
</organism>
<dbReference type="Gene3D" id="2.40.30.110">
    <property type="entry name" value="Aminomethyltransferase beta-barrel domains"/>
    <property type="match status" value="1"/>
</dbReference>
<reference evidence="11 12" key="1">
    <citation type="submission" date="2020-01" db="EMBL/GenBank/DDBJ databases">
        <title>Genome analysis of Anaerocolumna sp. CBA3638.</title>
        <authorList>
            <person name="Kim J."/>
            <person name="Roh S.W."/>
        </authorList>
    </citation>
    <scope>NUCLEOTIDE SEQUENCE [LARGE SCALE GENOMIC DNA]</scope>
    <source>
        <strain evidence="11 12">CBA3638</strain>
    </source>
</reference>
<dbReference type="Pfam" id="PF08669">
    <property type="entry name" value="GCV_T_C"/>
    <property type="match status" value="1"/>
</dbReference>
<dbReference type="GO" id="GO:0005829">
    <property type="term" value="C:cytosol"/>
    <property type="evidence" value="ECO:0007669"/>
    <property type="project" value="TreeGrafter"/>
</dbReference>
<dbReference type="Gene3D" id="3.30.1360.120">
    <property type="entry name" value="Probable tRNA modification gtpase trme, domain 1"/>
    <property type="match status" value="1"/>
</dbReference>
<dbReference type="AlphaFoldDB" id="A0A6P1TQS5"/>
<dbReference type="GO" id="GO:0005960">
    <property type="term" value="C:glycine cleavage complex"/>
    <property type="evidence" value="ECO:0007669"/>
    <property type="project" value="InterPro"/>
</dbReference>
<dbReference type="PIRSF" id="PIRSF006487">
    <property type="entry name" value="GcvT"/>
    <property type="match status" value="1"/>
</dbReference>
<evidence type="ECO:0000256" key="7">
    <source>
        <dbReference type="HAMAP-Rule" id="MF_00259"/>
    </source>
</evidence>
<dbReference type="HAMAP" id="MF_00259">
    <property type="entry name" value="GcvT"/>
    <property type="match status" value="1"/>
</dbReference>
<evidence type="ECO:0000256" key="3">
    <source>
        <dbReference type="ARBA" id="ARBA00022576"/>
    </source>
</evidence>
<dbReference type="EMBL" id="CP048000">
    <property type="protein sequence ID" value="QHQ61778.1"/>
    <property type="molecule type" value="Genomic_DNA"/>
</dbReference>
<name>A0A6P1TQS5_9FIRM</name>
<sequence length="360" mass="39915">MELKTPLYDCHLQWKGKVVPFAGYLLPVQYDSGVITEHMAVRKKAGLFDVSHMGEVVLKGKDALWNVQRLVTNDCSRMYDGQVKYSPMCNESGGVVDDLLVYKINSEKYLLVINAANRFKDVEWIKAHLSGSVEFRDISDEVAQLALQGPKSGEILQKLTDSNDIPVKYYSFVEKGLVAGIPCLLSKTGYTGEDGYELYCKPEDAVNLWNALLNAGKEEGLIPCGLGARDTLRLEAAMPLYGHEMDDTISPLETGLGFAVKMEKEDFIGKSGLERRGEIKRKRVGLSITGRGIAREKCPVYFKDNLVGITTSGTHCPYLGSPVAMALIDLEYTEIGTQLEVLVRGKKITAEVVELPFYKK</sequence>
<dbReference type="RefSeq" id="WP_161838603.1">
    <property type="nucleotide sequence ID" value="NZ_CP048000.1"/>
</dbReference>
<protein>
    <recommendedName>
        <fullName evidence="2 7">Aminomethyltransferase</fullName>
        <ecNumber evidence="2 7">2.1.2.10</ecNumber>
    </recommendedName>
    <alternativeName>
        <fullName evidence="5 7">Glycine cleavage system T protein</fullName>
    </alternativeName>
</protein>